<dbReference type="PANTHER" id="PTHR30096">
    <property type="entry name" value="4,5-DOPA DIOXYGENASE EXTRADIOL-LIKE PROTEIN"/>
    <property type="match status" value="1"/>
</dbReference>
<gene>
    <name evidence="7" type="ORF">INT45_010693</name>
</gene>
<keyword evidence="3" id="KW-0479">Metal-binding</keyword>
<dbReference type="SUPFAM" id="SSF53213">
    <property type="entry name" value="LigB-like"/>
    <property type="match status" value="1"/>
</dbReference>
<comment type="caution">
    <text evidence="7">The sequence shown here is derived from an EMBL/GenBank/DDBJ whole genome shotgun (WGS) entry which is preliminary data.</text>
</comment>
<comment type="cofactor">
    <cofactor evidence="1">
        <name>Zn(2+)</name>
        <dbReference type="ChEBI" id="CHEBI:29105"/>
    </cofactor>
</comment>
<organism evidence="7 8">
    <name type="scientific">Circinella minor</name>
    <dbReference type="NCBI Taxonomy" id="1195481"/>
    <lineage>
        <taxon>Eukaryota</taxon>
        <taxon>Fungi</taxon>
        <taxon>Fungi incertae sedis</taxon>
        <taxon>Mucoromycota</taxon>
        <taxon>Mucoromycotina</taxon>
        <taxon>Mucoromycetes</taxon>
        <taxon>Mucorales</taxon>
        <taxon>Lichtheimiaceae</taxon>
        <taxon>Circinella</taxon>
    </lineage>
</organism>
<evidence type="ECO:0000259" key="6">
    <source>
        <dbReference type="Pfam" id="PF02900"/>
    </source>
</evidence>
<evidence type="ECO:0000256" key="2">
    <source>
        <dbReference type="ARBA" id="ARBA00007581"/>
    </source>
</evidence>
<dbReference type="Pfam" id="PF02900">
    <property type="entry name" value="LigB"/>
    <property type="match status" value="1"/>
</dbReference>
<dbReference type="PANTHER" id="PTHR30096:SF0">
    <property type="entry name" value="4,5-DOPA DIOXYGENASE EXTRADIOL-LIKE PROTEIN"/>
    <property type="match status" value="1"/>
</dbReference>
<dbReference type="GO" id="GO:0008270">
    <property type="term" value="F:zinc ion binding"/>
    <property type="evidence" value="ECO:0007669"/>
    <property type="project" value="InterPro"/>
</dbReference>
<dbReference type="OrthoDB" id="7396853at2759"/>
<evidence type="ECO:0000256" key="5">
    <source>
        <dbReference type="ARBA" id="ARBA00023002"/>
    </source>
</evidence>
<dbReference type="GO" id="GO:0008198">
    <property type="term" value="F:ferrous iron binding"/>
    <property type="evidence" value="ECO:0007669"/>
    <property type="project" value="InterPro"/>
</dbReference>
<dbReference type="InterPro" id="IPR014436">
    <property type="entry name" value="Extradiol_dOase_DODA"/>
</dbReference>
<reference evidence="7 8" key="1">
    <citation type="submission" date="2020-12" db="EMBL/GenBank/DDBJ databases">
        <title>Metabolic potential, ecology and presence of endohyphal bacteria is reflected in genomic diversity of Mucoromycotina.</title>
        <authorList>
            <person name="Muszewska A."/>
            <person name="Okrasinska A."/>
            <person name="Steczkiewicz K."/>
            <person name="Drgas O."/>
            <person name="Orlowska M."/>
            <person name="Perlinska-Lenart U."/>
            <person name="Aleksandrzak-Piekarczyk T."/>
            <person name="Szatraj K."/>
            <person name="Zielenkiewicz U."/>
            <person name="Pilsyk S."/>
            <person name="Malc E."/>
            <person name="Mieczkowski P."/>
            <person name="Kruszewska J.S."/>
            <person name="Biernat P."/>
            <person name="Pawlowska J."/>
        </authorList>
    </citation>
    <scope>NUCLEOTIDE SEQUENCE [LARGE SCALE GENOMIC DNA]</scope>
    <source>
        <strain evidence="7 8">CBS 142.35</strain>
    </source>
</reference>
<comment type="similarity">
    <text evidence="2">Belongs to the DODA-type extradiol aromatic ring-opening dioxygenase family.</text>
</comment>
<evidence type="ECO:0000256" key="1">
    <source>
        <dbReference type="ARBA" id="ARBA00001947"/>
    </source>
</evidence>
<dbReference type="CDD" id="cd07363">
    <property type="entry name" value="45_DOPA_Dioxygenase"/>
    <property type="match status" value="1"/>
</dbReference>
<sequence>MLKAFGRYSTKLSTSALGSTILYYSNSTKSTTMERAPVFFVSHGGPNLLEDKEKPGEFYSWFGKYLKKELKPKAIVIISAHWQGSGKNTVFVDTSEKPKLIYDFYGFPQRYYEQTWDHQGEPALAEKVVGLLKKAGIDAKGQEYGNDHGVWVPLKRAMTSNKDIPIVEVSTFSHEDMPMHVKMGEALAPLRDEGVVIIGSGSSVHNLRLLWSNMDKPSPQWVIDFDKDMEKAACGSTGKERNDAANQLSKHKAFRESHPTAEHLVPFHVALGAAGNDEGIKLLEDYLATIGWGSYGFGLPKDIRMPTYKNGISSSLTTSRDEL</sequence>
<dbReference type="Proteomes" id="UP000646827">
    <property type="component" value="Unassembled WGS sequence"/>
</dbReference>
<feature type="domain" description="Extradiol ring-cleavage dioxygenase class III enzyme subunit B" evidence="6">
    <location>
        <begin position="39"/>
        <end position="289"/>
    </location>
</feature>
<keyword evidence="4" id="KW-0862">Zinc</keyword>
<dbReference type="AlphaFoldDB" id="A0A8H7VHQ3"/>
<evidence type="ECO:0000313" key="8">
    <source>
        <dbReference type="Proteomes" id="UP000646827"/>
    </source>
</evidence>
<dbReference type="EMBL" id="JAEPRB010000124">
    <property type="protein sequence ID" value="KAG2220940.1"/>
    <property type="molecule type" value="Genomic_DNA"/>
</dbReference>
<dbReference type="GO" id="GO:0016702">
    <property type="term" value="F:oxidoreductase activity, acting on single donors with incorporation of molecular oxygen, incorporation of two atoms of oxygen"/>
    <property type="evidence" value="ECO:0007669"/>
    <property type="project" value="UniProtKB-ARBA"/>
</dbReference>
<proteinExistence type="inferred from homology"/>
<evidence type="ECO:0000256" key="4">
    <source>
        <dbReference type="ARBA" id="ARBA00022833"/>
    </source>
</evidence>
<keyword evidence="5" id="KW-0560">Oxidoreductase</keyword>
<dbReference type="InterPro" id="IPR004183">
    <property type="entry name" value="Xdiol_dOase_suB"/>
</dbReference>
<accession>A0A8H7VHQ3</accession>
<keyword evidence="8" id="KW-1185">Reference proteome</keyword>
<evidence type="ECO:0000256" key="3">
    <source>
        <dbReference type="ARBA" id="ARBA00022723"/>
    </source>
</evidence>
<protein>
    <recommendedName>
        <fullName evidence="6">Extradiol ring-cleavage dioxygenase class III enzyme subunit B domain-containing protein</fullName>
    </recommendedName>
</protein>
<dbReference type="Gene3D" id="3.40.830.10">
    <property type="entry name" value="LigB-like"/>
    <property type="match status" value="1"/>
</dbReference>
<name>A0A8H7VHQ3_9FUNG</name>
<evidence type="ECO:0000313" key="7">
    <source>
        <dbReference type="EMBL" id="KAG2220940.1"/>
    </source>
</evidence>